<comment type="cofactor">
    <cofactor evidence="1">
        <name>FAD</name>
        <dbReference type="ChEBI" id="CHEBI:57692"/>
    </cofactor>
</comment>
<dbReference type="GO" id="GO:0016491">
    <property type="term" value="F:oxidoreductase activity"/>
    <property type="evidence" value="ECO:0007669"/>
    <property type="project" value="UniProtKB-KW"/>
</dbReference>
<dbReference type="Proteomes" id="UP000567795">
    <property type="component" value="Unassembled WGS sequence"/>
</dbReference>
<dbReference type="InterPro" id="IPR006094">
    <property type="entry name" value="Oxid_FAD_bind_N"/>
</dbReference>
<keyword evidence="8" id="KW-1185">Reference proteome</keyword>
<dbReference type="InterPro" id="IPR012951">
    <property type="entry name" value="BBE"/>
</dbReference>
<dbReference type="SUPFAM" id="SSF56176">
    <property type="entry name" value="FAD-binding/transporter-associated domain-like"/>
    <property type="match status" value="1"/>
</dbReference>
<dbReference type="EC" id="1.1.3.45" evidence="7"/>
<evidence type="ECO:0000313" key="7">
    <source>
        <dbReference type="EMBL" id="NYI06650.1"/>
    </source>
</evidence>
<evidence type="ECO:0000256" key="5">
    <source>
        <dbReference type="ARBA" id="ARBA00023002"/>
    </source>
</evidence>
<sequence length="542" mass="58353">MPDVARRGFLGLAAALGGTAAGLTVAPVTTEKAVAETVSGGGSCPPLPGAVTVTRDDPRYAYLSTRGLNTRFSNQPDSIHQVFSTEQVRQVVEDAVRAGRRIAVRSGGHCLESLVDNPEVRSVIDLAEMNEVYYDPARQAFAAEAGAQLGQVYRSLYLGYGVTIPGGTCPTVGLGGYVSGGGFGAMCRQHGLIVDHLYAVEVVVVDSAGRARTVVATREPSDPNRELWWAHTGAGGGNFGVVTRYWFRAPGAQGDDPTTLLPKPPRTILRTTVSWPWSGMNEASFARLVRNHGEWHARNSGDGSPYASLFSGLYLNQRIVGAVTLDALIDGSLPNAQALMDDYVAALNAGVTAPSTVTNRTAPWLASTLAGLADPGMYSRAKGKGAYLRKPYTDAEIATVWKHVSDPAYNGRALVLLYSYGGKVNTVAPSATAVPQRDSIIKSYIGTYWADPNEDAKHVDWIRGFYQELYAGTGGVPLSNDSTDGSYINYPDVDLLDSQWNRSGVPWHTLYFKDNYPRLQQVKARWDPRNVFRHALSVQAPG</sequence>
<dbReference type="GO" id="GO:0071949">
    <property type="term" value="F:FAD binding"/>
    <property type="evidence" value="ECO:0007669"/>
    <property type="project" value="InterPro"/>
</dbReference>
<dbReference type="InterPro" id="IPR050416">
    <property type="entry name" value="FAD-linked_Oxidoreductase"/>
</dbReference>
<accession>A0A852ZZJ9</accession>
<name>A0A852ZZJ9_9ACTN</name>
<dbReference type="EC" id="1.3.3.14" evidence="7"/>
<dbReference type="Gene3D" id="3.30.465.10">
    <property type="match status" value="1"/>
</dbReference>
<comment type="similarity">
    <text evidence="2">Belongs to the oxygen-dependent FAD-linked oxidoreductase family.</text>
</comment>
<dbReference type="PROSITE" id="PS51387">
    <property type="entry name" value="FAD_PCMH"/>
    <property type="match status" value="1"/>
</dbReference>
<evidence type="ECO:0000256" key="3">
    <source>
        <dbReference type="ARBA" id="ARBA00022630"/>
    </source>
</evidence>
<dbReference type="AlphaFoldDB" id="A0A852ZZJ9"/>
<comment type="caution">
    <text evidence="7">The sequence shown here is derived from an EMBL/GenBank/DDBJ whole genome shotgun (WGS) entry which is preliminary data.</text>
</comment>
<reference evidence="7 8" key="1">
    <citation type="submission" date="2020-07" db="EMBL/GenBank/DDBJ databases">
        <title>Sequencing the genomes of 1000 actinobacteria strains.</title>
        <authorList>
            <person name="Klenk H.-P."/>
        </authorList>
    </citation>
    <scope>NUCLEOTIDE SEQUENCE [LARGE SCALE GENOMIC DNA]</scope>
    <source>
        <strain evidence="7 8">DSM 42178</strain>
    </source>
</reference>
<dbReference type="EMBL" id="JACBZD010000001">
    <property type="protein sequence ID" value="NYI06650.1"/>
    <property type="molecule type" value="Genomic_DNA"/>
</dbReference>
<proteinExistence type="inferred from homology"/>
<dbReference type="PANTHER" id="PTHR42973">
    <property type="entry name" value="BINDING OXIDOREDUCTASE, PUTATIVE (AFU_ORTHOLOGUE AFUA_1G17690)-RELATED"/>
    <property type="match status" value="1"/>
</dbReference>
<dbReference type="InterPro" id="IPR006311">
    <property type="entry name" value="TAT_signal"/>
</dbReference>
<dbReference type="RefSeq" id="WP_179815199.1">
    <property type="nucleotide sequence ID" value="NZ_JACBZD010000001.1"/>
</dbReference>
<evidence type="ECO:0000313" key="8">
    <source>
        <dbReference type="Proteomes" id="UP000567795"/>
    </source>
</evidence>
<organism evidence="7 8">
    <name type="scientific">Allostreptomyces psammosilenae</name>
    <dbReference type="NCBI Taxonomy" id="1892865"/>
    <lineage>
        <taxon>Bacteria</taxon>
        <taxon>Bacillati</taxon>
        <taxon>Actinomycetota</taxon>
        <taxon>Actinomycetes</taxon>
        <taxon>Kitasatosporales</taxon>
        <taxon>Streptomycetaceae</taxon>
        <taxon>Allostreptomyces</taxon>
    </lineage>
</organism>
<dbReference type="Pfam" id="PF01565">
    <property type="entry name" value="FAD_binding_4"/>
    <property type="match status" value="1"/>
</dbReference>
<keyword evidence="4" id="KW-0274">FAD</keyword>
<dbReference type="Pfam" id="PF08031">
    <property type="entry name" value="BBE"/>
    <property type="match status" value="1"/>
</dbReference>
<dbReference type="PROSITE" id="PS51318">
    <property type="entry name" value="TAT"/>
    <property type="match status" value="1"/>
</dbReference>
<evidence type="ECO:0000256" key="1">
    <source>
        <dbReference type="ARBA" id="ARBA00001974"/>
    </source>
</evidence>
<protein>
    <submittedName>
        <fullName evidence="7">Aclacinomycin oxidase</fullName>
        <ecNumber evidence="7">1.1.3.45</ecNumber>
        <ecNumber evidence="7">1.3.3.14</ecNumber>
    </submittedName>
</protein>
<feature type="domain" description="FAD-binding PCMH-type" evidence="6">
    <location>
        <begin position="72"/>
        <end position="252"/>
    </location>
</feature>
<dbReference type="PANTHER" id="PTHR42973:SF39">
    <property type="entry name" value="FAD-BINDING PCMH-TYPE DOMAIN-CONTAINING PROTEIN"/>
    <property type="match status" value="1"/>
</dbReference>
<keyword evidence="5 7" id="KW-0560">Oxidoreductase</keyword>
<evidence type="ECO:0000256" key="2">
    <source>
        <dbReference type="ARBA" id="ARBA00005466"/>
    </source>
</evidence>
<dbReference type="InterPro" id="IPR016166">
    <property type="entry name" value="FAD-bd_PCMH"/>
</dbReference>
<dbReference type="Gene3D" id="3.40.462.20">
    <property type="match status" value="1"/>
</dbReference>
<evidence type="ECO:0000256" key="4">
    <source>
        <dbReference type="ARBA" id="ARBA00022827"/>
    </source>
</evidence>
<dbReference type="InterPro" id="IPR016169">
    <property type="entry name" value="FAD-bd_PCMH_sub2"/>
</dbReference>
<gene>
    <name evidence="7" type="ORF">FHU37_003593</name>
</gene>
<dbReference type="InterPro" id="IPR036318">
    <property type="entry name" value="FAD-bd_PCMH-like_sf"/>
</dbReference>
<evidence type="ECO:0000259" key="6">
    <source>
        <dbReference type="PROSITE" id="PS51387"/>
    </source>
</evidence>
<keyword evidence="3" id="KW-0285">Flavoprotein</keyword>